<sequence>MLTAKSRDGTLITLPEILTANMLALIKASAPYYCPCCATELVIKAGAMKIPHFAHKSNTSCHASSEPESPYHLLAKRQLFSWLKEHGYQAELEAYLPAIKKRADILVKVEEQTYAFEFQCSTISEAVFIERTESYKSIDIMPIWILAAKNMKRIDVQEFRLSAFQWLFVTGGSAYPFLWTYCPERNQLFALKGITPFSPATVFAEMTAAPLQFLSPKHLIPRIHEQFPFITLWRYKRKSWCLHRAKTANLHDSLFLALYRNRLTAATLPIEVGIPVKGMTLIKTAAIEWQAWLYLDVLHKREVGQFVQLRTFLQSFQKRVAKGVIALRTLPLLKRDALHPVYEYISFLVQAGYLTETTAGCYKLTKEITIPKTMMEQEELEKMFYHEYKWMLEKNNIIYNEKA</sequence>
<evidence type="ECO:0000313" key="5">
    <source>
        <dbReference type="Proteomes" id="UP000266016"/>
    </source>
</evidence>
<evidence type="ECO:0000313" key="4">
    <source>
        <dbReference type="EMBL" id="RID83539.1"/>
    </source>
</evidence>
<dbReference type="InterPro" id="IPR057252">
    <property type="entry name" value="CoiA_C"/>
</dbReference>
<dbReference type="EMBL" id="QWVS01000033">
    <property type="protein sequence ID" value="RID83539.1"/>
    <property type="molecule type" value="Genomic_DNA"/>
</dbReference>
<dbReference type="RefSeq" id="WP_119118157.1">
    <property type="nucleotide sequence ID" value="NZ_QWVS01000033.1"/>
</dbReference>
<accession>A0A398B0U7</accession>
<evidence type="ECO:0000259" key="1">
    <source>
        <dbReference type="Pfam" id="PF06054"/>
    </source>
</evidence>
<protein>
    <recommendedName>
        <fullName evidence="6">Competence protein CoiA</fullName>
    </recommendedName>
</protein>
<comment type="caution">
    <text evidence="4">The sequence shown here is derived from an EMBL/GenBank/DDBJ whole genome shotgun (WGS) entry which is preliminary data.</text>
</comment>
<dbReference type="Pfam" id="PF25164">
    <property type="entry name" value="CoiA_N"/>
    <property type="match status" value="1"/>
</dbReference>
<feature type="domain" description="Competence protein CoiA C-terminal" evidence="3">
    <location>
        <begin position="251"/>
        <end position="376"/>
    </location>
</feature>
<name>A0A398B0U7_9BACI</name>
<dbReference type="Pfam" id="PF06054">
    <property type="entry name" value="CoiA_nuc"/>
    <property type="match status" value="1"/>
</dbReference>
<dbReference type="PIRSF" id="PIRSF007487">
    <property type="entry name" value="Competence-induced_CoiA_bac"/>
    <property type="match status" value="1"/>
</dbReference>
<dbReference type="InterPro" id="IPR057253">
    <property type="entry name" value="CoiA-like_N"/>
</dbReference>
<gene>
    <name evidence="4" type="ORF">D1953_15855</name>
</gene>
<dbReference type="InterPro" id="IPR010330">
    <property type="entry name" value="CoiA_nuc"/>
</dbReference>
<evidence type="ECO:0008006" key="6">
    <source>
        <dbReference type="Google" id="ProtNLM"/>
    </source>
</evidence>
<dbReference type="AlphaFoldDB" id="A0A398B0U7"/>
<dbReference type="Pfam" id="PF25166">
    <property type="entry name" value="CoiA_C"/>
    <property type="match status" value="1"/>
</dbReference>
<evidence type="ECO:0000259" key="3">
    <source>
        <dbReference type="Pfam" id="PF25166"/>
    </source>
</evidence>
<organism evidence="4 5">
    <name type="scientific">Peribacillus asahii</name>
    <dbReference type="NCBI Taxonomy" id="228899"/>
    <lineage>
        <taxon>Bacteria</taxon>
        <taxon>Bacillati</taxon>
        <taxon>Bacillota</taxon>
        <taxon>Bacilli</taxon>
        <taxon>Bacillales</taxon>
        <taxon>Bacillaceae</taxon>
        <taxon>Peribacillus</taxon>
    </lineage>
</organism>
<reference evidence="4 5" key="1">
    <citation type="submission" date="2018-08" db="EMBL/GenBank/DDBJ databases">
        <title>Bacillus jemisoniae sp. nov., Bacillus chryseoplanitiae sp. nov., Bacillus resnikiae sp. nov., and Bacillus frankliniae sp. nov., isolated from Viking spacecraft and associated surfaces.</title>
        <authorList>
            <person name="Seuylemezian A."/>
            <person name="Vaishampayan P."/>
        </authorList>
    </citation>
    <scope>NUCLEOTIDE SEQUENCE [LARGE SCALE GENOMIC DNA]</scope>
    <source>
        <strain evidence="4 5">MA001</strain>
    </source>
</reference>
<proteinExistence type="predicted"/>
<dbReference type="InterPro" id="IPR021176">
    <property type="entry name" value="Competence-induced_CoiA"/>
</dbReference>
<evidence type="ECO:0000259" key="2">
    <source>
        <dbReference type="Pfam" id="PF25164"/>
    </source>
</evidence>
<feature type="domain" description="Competence protein CoiA-like N-terminal" evidence="2">
    <location>
        <begin position="20"/>
        <end position="64"/>
    </location>
</feature>
<dbReference type="Proteomes" id="UP000266016">
    <property type="component" value="Unassembled WGS sequence"/>
</dbReference>
<keyword evidence="5" id="KW-1185">Reference proteome</keyword>
<feature type="domain" description="Competence protein CoiA nuclease-like" evidence="1">
    <location>
        <begin position="68"/>
        <end position="220"/>
    </location>
</feature>